<dbReference type="RefSeq" id="WP_068047402.1">
    <property type="nucleotide sequence ID" value="NZ_JAAXOO010000002.1"/>
</dbReference>
<name>A0A846XE36_9NOCA</name>
<dbReference type="Pfam" id="PF02900">
    <property type="entry name" value="LigB"/>
    <property type="match status" value="1"/>
</dbReference>
<keyword evidence="2" id="KW-0223">Dioxygenase</keyword>
<dbReference type="SUPFAM" id="SSF53213">
    <property type="entry name" value="LigB-like"/>
    <property type="match status" value="1"/>
</dbReference>
<protein>
    <submittedName>
        <fullName evidence="2">Catechol 1,2-dioxygenase</fullName>
    </submittedName>
</protein>
<dbReference type="GO" id="GO:0016702">
    <property type="term" value="F:oxidoreductase activity, acting on single donors with incorporation of molecular oxygen, incorporation of two atoms of oxygen"/>
    <property type="evidence" value="ECO:0007669"/>
    <property type="project" value="UniProtKB-ARBA"/>
</dbReference>
<keyword evidence="2" id="KW-0560">Oxidoreductase</keyword>
<dbReference type="GO" id="GO:0008198">
    <property type="term" value="F:ferrous iron binding"/>
    <property type="evidence" value="ECO:0007669"/>
    <property type="project" value="InterPro"/>
</dbReference>
<evidence type="ECO:0000259" key="1">
    <source>
        <dbReference type="Pfam" id="PF02900"/>
    </source>
</evidence>
<dbReference type="EMBL" id="JAAXOO010000002">
    <property type="protein sequence ID" value="NKY33647.1"/>
    <property type="molecule type" value="Genomic_DNA"/>
</dbReference>
<comment type="caution">
    <text evidence="2">The sequence shown here is derived from an EMBL/GenBank/DDBJ whole genome shotgun (WGS) entry which is preliminary data.</text>
</comment>
<proteinExistence type="predicted"/>
<gene>
    <name evidence="2" type="ORF">HGA13_11245</name>
</gene>
<keyword evidence="3" id="KW-1185">Reference proteome</keyword>
<dbReference type="Proteomes" id="UP000565715">
    <property type="component" value="Unassembled WGS sequence"/>
</dbReference>
<dbReference type="InterPro" id="IPR004183">
    <property type="entry name" value="Xdiol_dOase_suB"/>
</dbReference>
<organism evidence="2 3">
    <name type="scientific">Nocardia speluncae</name>
    <dbReference type="NCBI Taxonomy" id="419477"/>
    <lineage>
        <taxon>Bacteria</taxon>
        <taxon>Bacillati</taxon>
        <taxon>Actinomycetota</taxon>
        <taxon>Actinomycetes</taxon>
        <taxon>Mycobacteriales</taxon>
        <taxon>Nocardiaceae</taxon>
        <taxon>Nocardia</taxon>
    </lineage>
</organism>
<feature type="domain" description="Extradiol ring-cleavage dioxygenase class III enzyme subunit B" evidence="1">
    <location>
        <begin position="30"/>
        <end position="304"/>
    </location>
</feature>
<dbReference type="CDD" id="cd07359">
    <property type="entry name" value="PCA_45_Doxase_B_like"/>
    <property type="match status" value="1"/>
</dbReference>
<evidence type="ECO:0000313" key="3">
    <source>
        <dbReference type="Proteomes" id="UP000565715"/>
    </source>
</evidence>
<reference evidence="2 3" key="1">
    <citation type="submission" date="2020-04" db="EMBL/GenBank/DDBJ databases">
        <title>MicrobeNet Type strains.</title>
        <authorList>
            <person name="Nicholson A.C."/>
        </authorList>
    </citation>
    <scope>NUCLEOTIDE SEQUENCE [LARGE SCALE GENOMIC DNA]</scope>
    <source>
        <strain evidence="2 3">DSM 45078</strain>
    </source>
</reference>
<accession>A0A846XE36</accession>
<dbReference type="Gene3D" id="3.40.830.10">
    <property type="entry name" value="LigB-like"/>
    <property type="match status" value="1"/>
</dbReference>
<evidence type="ECO:0000313" key="2">
    <source>
        <dbReference type="EMBL" id="NKY33647.1"/>
    </source>
</evidence>
<dbReference type="AlphaFoldDB" id="A0A846XE36"/>
<sequence>MSELVVGVGASHSTLMNTHWAEVDDLDAAHRFRDGLGAARAALAEQRPDALIVIGSNHFRGMFLDLMPAFTIGVGEVNGAGEAQTPGGPLPVDTALARTLVDGLVGAGFDPAFSLRMTVDHGITHSLQHLVPALDIPIVPVVINMFAPPLPSLQRCRALGAAIGAATAGDGAKKRVAIIASGGLSHRLPWPKWFDALSEDDRFLVQAWLNGRTSWSEYEVRRRQIIRAAEPDINTEFDQWFLGLLESGDLDPLLAMSDEQIEKEAGNGAAELRAWVAMSAALASAGSAPRRVTGRTLAYGAVPNWLTGMGVSLLTPTDEEISA</sequence>